<dbReference type="RefSeq" id="WP_204012106.1">
    <property type="nucleotide sequence ID" value="NZ_BOPG01000109.1"/>
</dbReference>
<evidence type="ECO:0000313" key="4">
    <source>
        <dbReference type="Proteomes" id="UP000612585"/>
    </source>
</evidence>
<dbReference type="InterPro" id="IPR036291">
    <property type="entry name" value="NAD(P)-bd_dom_sf"/>
</dbReference>
<protein>
    <submittedName>
        <fullName evidence="3">UDP-glucose 4-epimerase</fullName>
    </submittedName>
</protein>
<sequence length="317" mass="34057">MKTRQSTVLVTGGLGYIGSHVVHELLSRGWRVRVLDNYYRCDRAVAASIAELDDVEVVEGDVRYANAVEGATKGVEGVVHLAAVCINKSISDPTESLDVNMLGTQNVLDAAARAGVRRVVYASSASVYGNPTSLPMRESDPPAPITPYCIAKLAGEQLLSFYAQRSKLSWLALRFFNVYGPGQPTDAYYTSVVLTFLRRLAAGQAPVIDGRGEQSMDFVHVSDVARSVGLALDSSASGEVINVGTGQQTTVAELADHLIRALGVDVQPQFRPREVLVTQREAAIDKARELLGWEPTVDLPSGLASVVDHLKHSGQLA</sequence>
<dbReference type="EMBL" id="BOPG01000109">
    <property type="protein sequence ID" value="GIJ64137.1"/>
    <property type="molecule type" value="Genomic_DNA"/>
</dbReference>
<evidence type="ECO:0000256" key="1">
    <source>
        <dbReference type="ARBA" id="ARBA00007637"/>
    </source>
</evidence>
<reference evidence="3" key="1">
    <citation type="submission" date="2021-01" db="EMBL/GenBank/DDBJ databases">
        <title>Whole genome shotgun sequence of Virgisporangium aurantiacum NBRC 16421.</title>
        <authorList>
            <person name="Komaki H."/>
            <person name="Tamura T."/>
        </authorList>
    </citation>
    <scope>NUCLEOTIDE SEQUENCE</scope>
    <source>
        <strain evidence="3">NBRC 16421</strain>
    </source>
</reference>
<feature type="domain" description="Ketoreductase" evidence="2">
    <location>
        <begin position="6"/>
        <end position="212"/>
    </location>
</feature>
<comment type="caution">
    <text evidence="3">The sequence shown here is derived from an EMBL/GenBank/DDBJ whole genome shotgun (WGS) entry which is preliminary data.</text>
</comment>
<proteinExistence type="inferred from homology"/>
<accession>A0A8J4E9V8</accession>
<dbReference type="Pfam" id="PF01370">
    <property type="entry name" value="Epimerase"/>
    <property type="match status" value="1"/>
</dbReference>
<dbReference type="InterPro" id="IPR001509">
    <property type="entry name" value="Epimerase_deHydtase"/>
</dbReference>
<evidence type="ECO:0000259" key="2">
    <source>
        <dbReference type="SMART" id="SM00822"/>
    </source>
</evidence>
<keyword evidence="4" id="KW-1185">Reference proteome</keyword>
<dbReference type="SMART" id="SM00822">
    <property type="entry name" value="PKS_KR"/>
    <property type="match status" value="1"/>
</dbReference>
<dbReference type="InterPro" id="IPR057326">
    <property type="entry name" value="KR_dom"/>
</dbReference>
<name>A0A8J4E9V8_9ACTN</name>
<evidence type="ECO:0000313" key="3">
    <source>
        <dbReference type="EMBL" id="GIJ64137.1"/>
    </source>
</evidence>
<dbReference type="Proteomes" id="UP000612585">
    <property type="component" value="Unassembled WGS sequence"/>
</dbReference>
<dbReference type="AlphaFoldDB" id="A0A8J4E9V8"/>
<dbReference type="Gene3D" id="3.40.50.720">
    <property type="entry name" value="NAD(P)-binding Rossmann-like Domain"/>
    <property type="match status" value="1"/>
</dbReference>
<comment type="similarity">
    <text evidence="1">Belongs to the NAD(P)-dependent epimerase/dehydratase family.</text>
</comment>
<dbReference type="PANTHER" id="PTHR43000">
    <property type="entry name" value="DTDP-D-GLUCOSE 4,6-DEHYDRATASE-RELATED"/>
    <property type="match status" value="1"/>
</dbReference>
<organism evidence="3 4">
    <name type="scientific">Virgisporangium aurantiacum</name>
    <dbReference type="NCBI Taxonomy" id="175570"/>
    <lineage>
        <taxon>Bacteria</taxon>
        <taxon>Bacillati</taxon>
        <taxon>Actinomycetota</taxon>
        <taxon>Actinomycetes</taxon>
        <taxon>Micromonosporales</taxon>
        <taxon>Micromonosporaceae</taxon>
        <taxon>Virgisporangium</taxon>
    </lineage>
</organism>
<dbReference type="SUPFAM" id="SSF51735">
    <property type="entry name" value="NAD(P)-binding Rossmann-fold domains"/>
    <property type="match status" value="1"/>
</dbReference>
<gene>
    <name evidence="3" type="primary">galE_2</name>
    <name evidence="3" type="ORF">Vau01_116530</name>
</gene>